<evidence type="ECO:0000256" key="1">
    <source>
        <dbReference type="SAM" id="MobiDB-lite"/>
    </source>
</evidence>
<comment type="caution">
    <text evidence="3">The sequence shown here is derived from an EMBL/GenBank/DDBJ whole genome shotgun (WGS) entry which is preliminary data.</text>
</comment>
<name>A0A5J4YKM1_PORPP</name>
<feature type="domain" description="Reverse transcriptase Ty1/copia-type" evidence="2">
    <location>
        <begin position="398"/>
        <end position="628"/>
    </location>
</feature>
<keyword evidence="4" id="KW-1185">Reference proteome</keyword>
<dbReference type="AlphaFoldDB" id="A0A5J4YKM1"/>
<feature type="compositionally biased region" description="Basic and acidic residues" evidence="1">
    <location>
        <begin position="311"/>
        <end position="325"/>
    </location>
</feature>
<dbReference type="InterPro" id="IPR013103">
    <property type="entry name" value="RVT_2"/>
</dbReference>
<dbReference type="Pfam" id="PF07727">
    <property type="entry name" value="RVT_2"/>
    <property type="match status" value="1"/>
</dbReference>
<feature type="compositionally biased region" description="Polar residues" evidence="1">
    <location>
        <begin position="209"/>
        <end position="222"/>
    </location>
</feature>
<dbReference type="EMBL" id="VRMN01000014">
    <property type="protein sequence ID" value="KAA8491274.1"/>
    <property type="molecule type" value="Genomic_DNA"/>
</dbReference>
<sequence length="888" mass="98624">MIDAGEDLALGFGDYCQVLSKTVNNTMQERSVGCIALRPTMNLAGSWLFFDLHTKRTTVRQKWIQLPAPEDVVGRVNEIAESKGSAEEIKESLDSHRKESEPQNDVDGQPEEEIDNRGAEVESVPIPETDVEAGLPNEDGAKLGNIHDSDLSLPYERRQDEISARSEALSLKQDVDFNDEKNEVHELSTEDIVDPCDLGIAPEIKSTSATTRQFNATEQSLSPAAVTERAAKPGPEENKNVDEMGIVSENTLQDERTNGNADPLSFASEQIYIGTQIDQLAGKYKQEAEKISMRIEELEKRKKQLTEAAEQEFRGTKRKTEDTKQAKRTKKGRAFVMIKTRDGLAMNMNLRSAFRKYGPEAAKATVREVAQVDNRHGFGVVAPVNVRDLTAEERMRILPTHIFLKEKLDSGGKMTGLKARVVAGGNHQDPTLYPQRSSPTVGTDSVLLLAAVGASSNCAVGKADFPGAFLNAPMPEEGPKVHVTLNRYLSQVRCELDDKYRSFVRKDGSLTCVLNKALYGTVMAEKQWFATVRKMFLEMGFSENKYDQCVFKKGAVTLAIHVDDVIVFAPTAHGVKKVLNEMRTRYPDLKTEQGDFIEYLGMKFDFSRKGEVSVSMNGYVHALIQDFGERGTAKTPAGTGLYEVGTGEPLSAKDRERFHTYSCKLLYVAKRTRPDLLTAVGYLTTRVQEPTARDWDKLRRVIKYLNATRDLKLKLAACKHGMVISGVDASYAASDYFKSVTGAYVTLGTGAVYARRGKQRLVTKSSTEAELVAASDSLGQIVWAARFLKAQGYKVTESILLQDSKSAIALMKNGRPSSARTKHISDRYFVVHDAANKGEKRIVYWPTADLVADTLTKPLQGERFTAHRDRLLWSLGTNYSKLNKIVQK</sequence>
<feature type="compositionally biased region" description="Basic and acidic residues" evidence="1">
    <location>
        <begin position="83"/>
        <end position="101"/>
    </location>
</feature>
<feature type="compositionally biased region" description="Acidic residues" evidence="1">
    <location>
        <begin position="102"/>
        <end position="114"/>
    </location>
</feature>
<protein>
    <submittedName>
        <fullName evidence="3">Copia protein</fullName>
    </submittedName>
</protein>
<reference evidence="4" key="1">
    <citation type="journal article" date="2019" name="Nat. Commun.">
        <title>Expansion of phycobilisome linker gene families in mesophilic red algae.</title>
        <authorList>
            <person name="Lee J."/>
            <person name="Kim D."/>
            <person name="Bhattacharya D."/>
            <person name="Yoon H.S."/>
        </authorList>
    </citation>
    <scope>NUCLEOTIDE SEQUENCE [LARGE SCALE GENOMIC DNA]</scope>
    <source>
        <strain evidence="4">CCMP 1328</strain>
    </source>
</reference>
<evidence type="ECO:0000313" key="4">
    <source>
        <dbReference type="Proteomes" id="UP000324585"/>
    </source>
</evidence>
<proteinExistence type="predicted"/>
<dbReference type="CDD" id="cd09272">
    <property type="entry name" value="RNase_HI_RT_Ty1"/>
    <property type="match status" value="1"/>
</dbReference>
<dbReference type="PANTHER" id="PTHR11439:SF467">
    <property type="entry name" value="INTEGRASE CATALYTIC DOMAIN-CONTAINING PROTEIN"/>
    <property type="match status" value="1"/>
</dbReference>
<evidence type="ECO:0000313" key="3">
    <source>
        <dbReference type="EMBL" id="KAA8491274.1"/>
    </source>
</evidence>
<dbReference type="OrthoDB" id="8056975at2759"/>
<evidence type="ECO:0000259" key="2">
    <source>
        <dbReference type="Pfam" id="PF07727"/>
    </source>
</evidence>
<organism evidence="3 4">
    <name type="scientific">Porphyridium purpureum</name>
    <name type="common">Red alga</name>
    <name type="synonym">Porphyridium cruentum</name>
    <dbReference type="NCBI Taxonomy" id="35688"/>
    <lineage>
        <taxon>Eukaryota</taxon>
        <taxon>Rhodophyta</taxon>
        <taxon>Bangiophyceae</taxon>
        <taxon>Porphyridiales</taxon>
        <taxon>Porphyridiaceae</taxon>
        <taxon>Porphyridium</taxon>
    </lineage>
</organism>
<feature type="region of interest" description="Disordered" evidence="1">
    <location>
        <begin position="209"/>
        <end position="241"/>
    </location>
</feature>
<feature type="region of interest" description="Disordered" evidence="1">
    <location>
        <begin position="309"/>
        <end position="330"/>
    </location>
</feature>
<gene>
    <name evidence="3" type="ORF">FVE85_7695</name>
</gene>
<dbReference type="Proteomes" id="UP000324585">
    <property type="component" value="Unassembled WGS sequence"/>
</dbReference>
<dbReference type="PANTHER" id="PTHR11439">
    <property type="entry name" value="GAG-POL-RELATED RETROTRANSPOSON"/>
    <property type="match status" value="1"/>
</dbReference>
<feature type="region of interest" description="Disordered" evidence="1">
    <location>
        <begin position="83"/>
        <end position="119"/>
    </location>
</feature>
<accession>A0A5J4YKM1</accession>
<feature type="compositionally biased region" description="Basic and acidic residues" evidence="1">
    <location>
        <begin position="229"/>
        <end position="241"/>
    </location>
</feature>